<evidence type="ECO:0000256" key="3">
    <source>
        <dbReference type="ARBA" id="ARBA00023163"/>
    </source>
</evidence>
<reference evidence="5 6" key="1">
    <citation type="submission" date="2020-07" db="EMBL/GenBank/DDBJ databases">
        <title>Spirosoma foliorum sp. nov., isolated from the leaves on the Nejang mountain Korea, Republic of.</title>
        <authorList>
            <person name="Ho H."/>
            <person name="Lee Y.-J."/>
            <person name="Nurcahyanto D.-A."/>
            <person name="Kim S.-G."/>
        </authorList>
    </citation>
    <scope>NUCLEOTIDE SEQUENCE [LARGE SCALE GENOMIC DNA]</scope>
    <source>
        <strain evidence="5 6">PL0136</strain>
    </source>
</reference>
<keyword evidence="6" id="KW-1185">Reference proteome</keyword>
<dbReference type="Pfam" id="PF02311">
    <property type="entry name" value="AraC_binding"/>
    <property type="match status" value="1"/>
</dbReference>
<dbReference type="Gene3D" id="1.10.10.60">
    <property type="entry name" value="Homeodomain-like"/>
    <property type="match status" value="1"/>
</dbReference>
<accession>A0A7G5GVB1</accession>
<feature type="domain" description="HTH araC/xylS-type" evidence="4">
    <location>
        <begin position="209"/>
        <end position="307"/>
    </location>
</feature>
<keyword evidence="1" id="KW-0805">Transcription regulation</keyword>
<dbReference type="GO" id="GO:0003700">
    <property type="term" value="F:DNA-binding transcription factor activity"/>
    <property type="evidence" value="ECO:0007669"/>
    <property type="project" value="InterPro"/>
</dbReference>
<dbReference type="InterPro" id="IPR009057">
    <property type="entry name" value="Homeodomain-like_sf"/>
</dbReference>
<dbReference type="KEGG" id="sfol:H3H32_33730"/>
<dbReference type="GO" id="GO:0043565">
    <property type="term" value="F:sequence-specific DNA binding"/>
    <property type="evidence" value="ECO:0007669"/>
    <property type="project" value="InterPro"/>
</dbReference>
<dbReference type="Pfam" id="PF12833">
    <property type="entry name" value="HTH_18"/>
    <property type="match status" value="1"/>
</dbReference>
<dbReference type="PRINTS" id="PR00032">
    <property type="entry name" value="HTHARAC"/>
</dbReference>
<gene>
    <name evidence="5" type="ORF">H3H32_33730</name>
</gene>
<dbReference type="RefSeq" id="WP_182460097.1">
    <property type="nucleotide sequence ID" value="NZ_CP059732.1"/>
</dbReference>
<keyword evidence="3" id="KW-0804">Transcription</keyword>
<organism evidence="5 6">
    <name type="scientific">Spirosoma foliorum</name>
    <dbReference type="NCBI Taxonomy" id="2710596"/>
    <lineage>
        <taxon>Bacteria</taxon>
        <taxon>Pseudomonadati</taxon>
        <taxon>Bacteroidota</taxon>
        <taxon>Cytophagia</taxon>
        <taxon>Cytophagales</taxon>
        <taxon>Cytophagaceae</taxon>
        <taxon>Spirosoma</taxon>
    </lineage>
</organism>
<dbReference type="SUPFAM" id="SSF51215">
    <property type="entry name" value="Regulatory protein AraC"/>
    <property type="match status" value="1"/>
</dbReference>
<dbReference type="InterPro" id="IPR037923">
    <property type="entry name" value="HTH-like"/>
</dbReference>
<dbReference type="InterPro" id="IPR003313">
    <property type="entry name" value="AraC-bd"/>
</dbReference>
<evidence type="ECO:0000256" key="1">
    <source>
        <dbReference type="ARBA" id="ARBA00023015"/>
    </source>
</evidence>
<evidence type="ECO:0000256" key="2">
    <source>
        <dbReference type="ARBA" id="ARBA00023125"/>
    </source>
</evidence>
<proteinExistence type="predicted"/>
<dbReference type="SUPFAM" id="SSF46689">
    <property type="entry name" value="Homeodomain-like"/>
    <property type="match status" value="1"/>
</dbReference>
<dbReference type="SMART" id="SM00342">
    <property type="entry name" value="HTH_ARAC"/>
    <property type="match status" value="1"/>
</dbReference>
<dbReference type="AlphaFoldDB" id="A0A7G5GVB1"/>
<dbReference type="PROSITE" id="PS01124">
    <property type="entry name" value="HTH_ARAC_FAMILY_2"/>
    <property type="match status" value="1"/>
</dbReference>
<evidence type="ECO:0000259" key="4">
    <source>
        <dbReference type="PROSITE" id="PS01124"/>
    </source>
</evidence>
<evidence type="ECO:0000313" key="6">
    <source>
        <dbReference type="Proteomes" id="UP000515369"/>
    </source>
</evidence>
<dbReference type="PANTHER" id="PTHR43280">
    <property type="entry name" value="ARAC-FAMILY TRANSCRIPTIONAL REGULATOR"/>
    <property type="match status" value="1"/>
</dbReference>
<dbReference type="PANTHER" id="PTHR43280:SF32">
    <property type="entry name" value="TRANSCRIPTIONAL REGULATORY PROTEIN"/>
    <property type="match status" value="1"/>
</dbReference>
<sequence>MKAALSIVQKSKFSGIYFSGTLPATPVTAMSPQFSVIKTDEHFRSCKNAVSPHILDFYMLCLIRKGEGIYHFDQNGYYLKANTLCLIKPYTLVSWHAQTPFQEGFCCTFSEGFFNEGLENKHWLKRLAIPGHAIIPLTEAETSYFTLLLDDMEHEYGCRSNPDAELIRSQLHVLIRKAASLFAGRDNQITPKNGAAIEIVKSFLQYCKDDFANLMSGKIATLPSLKQQAERLYITPNHLNDTVRAILGKSVGQYIQEELAGVATGLLVQTKLTIAQIADQLGFSDASYFARFYKKQAGISPSAFRKQNP</sequence>
<dbReference type="Proteomes" id="UP000515369">
    <property type="component" value="Chromosome"/>
</dbReference>
<evidence type="ECO:0000313" key="5">
    <source>
        <dbReference type="EMBL" id="QMW02803.1"/>
    </source>
</evidence>
<keyword evidence="2" id="KW-0238">DNA-binding</keyword>
<protein>
    <submittedName>
        <fullName evidence="5">AraC family transcriptional regulator</fullName>
    </submittedName>
</protein>
<name>A0A7G5GVB1_9BACT</name>
<dbReference type="InterPro" id="IPR018060">
    <property type="entry name" value="HTH_AraC"/>
</dbReference>
<dbReference type="InterPro" id="IPR020449">
    <property type="entry name" value="Tscrpt_reg_AraC-type_HTH"/>
</dbReference>
<dbReference type="EMBL" id="CP059732">
    <property type="protein sequence ID" value="QMW02803.1"/>
    <property type="molecule type" value="Genomic_DNA"/>
</dbReference>